<gene>
    <name evidence="9" type="ORF">AMYX_04730</name>
</gene>
<keyword evidence="3 4" id="KW-0597">Phosphoprotein</keyword>
<dbReference type="InterPro" id="IPR003661">
    <property type="entry name" value="HisK_dim/P_dom"/>
</dbReference>
<dbReference type="InterPro" id="IPR005467">
    <property type="entry name" value="His_kinase_dom"/>
</dbReference>
<evidence type="ECO:0000313" key="9">
    <source>
        <dbReference type="EMBL" id="GEJ55732.1"/>
    </source>
</evidence>
<dbReference type="SMART" id="SM00387">
    <property type="entry name" value="HATPase_c"/>
    <property type="match status" value="2"/>
</dbReference>
<name>A0A7I9VH61_9BACT</name>
<dbReference type="InterPro" id="IPR036890">
    <property type="entry name" value="HATPase_C_sf"/>
</dbReference>
<dbReference type="InterPro" id="IPR036097">
    <property type="entry name" value="HisK_dim/P_sf"/>
</dbReference>
<feature type="domain" description="Histidine kinase" evidence="7">
    <location>
        <begin position="595"/>
        <end position="809"/>
    </location>
</feature>
<dbReference type="PANTHER" id="PTHR43547">
    <property type="entry name" value="TWO-COMPONENT HISTIDINE KINASE"/>
    <property type="match status" value="1"/>
</dbReference>
<dbReference type="InterPro" id="IPR004358">
    <property type="entry name" value="Sig_transdc_His_kin-like_C"/>
</dbReference>
<dbReference type="Proteomes" id="UP000503640">
    <property type="component" value="Unassembled WGS sequence"/>
</dbReference>
<dbReference type="Gene3D" id="1.10.287.130">
    <property type="match status" value="2"/>
</dbReference>
<sequence>MLELLRELFASDGYMPHGHCYLWNPGLVALHVASDALIGTAYVVIALTLWQLVRRIKLPFSPMILAFGVFIGACGLTHYMEVFTLWVPDYWLSGFVKLVTAVASVATGAYLLQARPLIVQVTRSAALAERRRVELETKNVELSTLYARVKDLDDAKTRFFANVSHELRTPLALVLGPVEKALASGLPEATRSDLEVARRSARALLRHVDDLLDVARLEEGRMPVRWAAADLARVVREAAAPFEALARERRVALTVDAPEELPAEVDAEKLDRVLANLLGNAFRHVRDGGRVRCALRREGARARVWVEDDGPGIPPALREAVFERFRQGAGREAGGGGAGLGLAIARDFVELHGGRIEAGEAEGGGARLSFEVPLRAPAGRAVEPAAAGRAGAGAGAAAVEALREAPAGPASPEGSARPVVLVVEDHPDMRRLTSDALEPELRVVTASDGEEALQTAEALQPDLVLTDVMMPRMSGERLLAELRARPRLAGTPVLVLTARADDEQRAALLRAGAVDYVTKPFQPEELRARVRTAVAVKRSREVLGRELAQSGGALEDLARELAQRKRELELAAESARVAREQAERASEVKSTFLGMLSHELRTPLTSMTLALAALESREGPLTERQRLQVDRIARASARLLGLIDAMLEYTRIESGRLVVRLEDVDLPRLAAEVVDEALPQAQRKLLPIDLEAGPMPPVRTDPRLLRLVLVNLVVNAVKYTERGRVKVTLRHGPDGHLVEVADTGPGIPPAERARVFEPFHQLSKPGTAPGVGLGLSLVKGVTEALGAALSVESALGQGTTFRVRVPPAERA</sequence>
<dbReference type="PROSITE" id="PS50109">
    <property type="entry name" value="HIS_KIN"/>
    <property type="match status" value="2"/>
</dbReference>
<feature type="domain" description="Response regulatory" evidence="8">
    <location>
        <begin position="419"/>
        <end position="534"/>
    </location>
</feature>
<dbReference type="AlphaFoldDB" id="A0A7I9VH61"/>
<evidence type="ECO:0000256" key="4">
    <source>
        <dbReference type="PROSITE-ProRule" id="PRU00169"/>
    </source>
</evidence>
<dbReference type="SUPFAM" id="SSF52172">
    <property type="entry name" value="CheY-like"/>
    <property type="match status" value="1"/>
</dbReference>
<keyword evidence="5" id="KW-0175">Coiled coil</keyword>
<evidence type="ECO:0000313" key="10">
    <source>
        <dbReference type="Proteomes" id="UP000503640"/>
    </source>
</evidence>
<keyword evidence="6" id="KW-0472">Membrane</keyword>
<dbReference type="PROSITE" id="PS50110">
    <property type="entry name" value="RESPONSE_REGULATORY"/>
    <property type="match status" value="1"/>
</dbReference>
<dbReference type="PRINTS" id="PR00344">
    <property type="entry name" value="BCTRLSENSOR"/>
</dbReference>
<dbReference type="Pfam" id="PF25487">
    <property type="entry name" value="ETR1_N"/>
    <property type="match status" value="1"/>
</dbReference>
<dbReference type="EMBL" id="BJTG01000001">
    <property type="protein sequence ID" value="GEJ55732.1"/>
    <property type="molecule type" value="Genomic_DNA"/>
</dbReference>
<proteinExistence type="predicted"/>
<dbReference type="InterPro" id="IPR011006">
    <property type="entry name" value="CheY-like_superfamily"/>
</dbReference>
<dbReference type="SMART" id="SM00388">
    <property type="entry name" value="HisKA"/>
    <property type="match status" value="2"/>
</dbReference>
<reference evidence="10" key="1">
    <citation type="journal article" date="2020" name="Appl. Environ. Microbiol.">
        <title>Diazotrophic Anaeromyxobacter Isolates from Soils.</title>
        <authorList>
            <person name="Masuda Y."/>
            <person name="Yamanaka H."/>
            <person name="Xu Z.X."/>
            <person name="Shiratori Y."/>
            <person name="Aono T."/>
            <person name="Amachi S."/>
            <person name="Senoo K."/>
            <person name="Itoh H."/>
        </authorList>
    </citation>
    <scope>NUCLEOTIDE SEQUENCE [LARGE SCALE GENOMIC DNA]</scope>
    <source>
        <strain evidence="10">R267</strain>
    </source>
</reference>
<evidence type="ECO:0000256" key="6">
    <source>
        <dbReference type="SAM" id="Phobius"/>
    </source>
</evidence>
<dbReference type="Pfam" id="PF02518">
    <property type="entry name" value="HATPase_c"/>
    <property type="match status" value="2"/>
</dbReference>
<comment type="catalytic activity">
    <reaction evidence="1">
        <text>ATP + protein L-histidine = ADP + protein N-phospho-L-histidine.</text>
        <dbReference type="EC" id="2.7.13.3"/>
    </reaction>
</comment>
<feature type="transmembrane region" description="Helical" evidence="6">
    <location>
        <begin position="60"/>
        <end position="79"/>
    </location>
</feature>
<keyword evidence="10" id="KW-1185">Reference proteome</keyword>
<feature type="modified residue" description="4-aspartylphosphate" evidence="4">
    <location>
        <position position="467"/>
    </location>
</feature>
<dbReference type="Gene3D" id="3.40.50.2300">
    <property type="match status" value="1"/>
</dbReference>
<dbReference type="PANTHER" id="PTHR43547:SF2">
    <property type="entry name" value="HYBRID SIGNAL TRANSDUCTION HISTIDINE KINASE C"/>
    <property type="match status" value="1"/>
</dbReference>
<dbReference type="SUPFAM" id="SSF55874">
    <property type="entry name" value="ATPase domain of HSP90 chaperone/DNA topoisomerase II/histidine kinase"/>
    <property type="match status" value="2"/>
</dbReference>
<evidence type="ECO:0000256" key="3">
    <source>
        <dbReference type="ARBA" id="ARBA00022553"/>
    </source>
</evidence>
<comment type="caution">
    <text evidence="9">The sequence shown here is derived from an EMBL/GenBank/DDBJ whole genome shotgun (WGS) entry which is preliminary data.</text>
</comment>
<dbReference type="Pfam" id="PF00072">
    <property type="entry name" value="Response_reg"/>
    <property type="match status" value="1"/>
</dbReference>
<dbReference type="InterPro" id="IPR001789">
    <property type="entry name" value="Sig_transdc_resp-reg_receiver"/>
</dbReference>
<accession>A0A7I9VH61</accession>
<dbReference type="CDD" id="cd00082">
    <property type="entry name" value="HisKA"/>
    <property type="match status" value="2"/>
</dbReference>
<dbReference type="CDD" id="cd00075">
    <property type="entry name" value="HATPase"/>
    <property type="match status" value="1"/>
</dbReference>
<evidence type="ECO:0000259" key="7">
    <source>
        <dbReference type="PROSITE" id="PS50109"/>
    </source>
</evidence>
<evidence type="ECO:0000259" key="8">
    <source>
        <dbReference type="PROSITE" id="PS50110"/>
    </source>
</evidence>
<dbReference type="Gene3D" id="3.30.565.10">
    <property type="entry name" value="Histidine kinase-like ATPase, C-terminal domain"/>
    <property type="match status" value="2"/>
</dbReference>
<dbReference type="GO" id="GO:0000155">
    <property type="term" value="F:phosphorelay sensor kinase activity"/>
    <property type="evidence" value="ECO:0007669"/>
    <property type="project" value="InterPro"/>
</dbReference>
<dbReference type="InterPro" id="IPR003594">
    <property type="entry name" value="HATPase_dom"/>
</dbReference>
<evidence type="ECO:0000256" key="5">
    <source>
        <dbReference type="SAM" id="Coils"/>
    </source>
</evidence>
<dbReference type="Pfam" id="PF00512">
    <property type="entry name" value="HisKA"/>
    <property type="match status" value="2"/>
</dbReference>
<evidence type="ECO:0000256" key="1">
    <source>
        <dbReference type="ARBA" id="ARBA00000085"/>
    </source>
</evidence>
<dbReference type="SUPFAM" id="SSF47384">
    <property type="entry name" value="Homodimeric domain of signal transducing histidine kinase"/>
    <property type="match status" value="2"/>
</dbReference>
<dbReference type="SMART" id="SM00448">
    <property type="entry name" value="REC"/>
    <property type="match status" value="1"/>
</dbReference>
<keyword evidence="6" id="KW-0812">Transmembrane</keyword>
<feature type="transmembrane region" description="Helical" evidence="6">
    <location>
        <begin position="32"/>
        <end position="53"/>
    </location>
</feature>
<dbReference type="InterPro" id="IPR058544">
    <property type="entry name" value="ETR1_N"/>
</dbReference>
<feature type="domain" description="Histidine kinase" evidence="7">
    <location>
        <begin position="162"/>
        <end position="376"/>
    </location>
</feature>
<organism evidence="9 10">
    <name type="scientific">Anaeromyxobacter diazotrophicus</name>
    <dbReference type="NCBI Taxonomy" id="2590199"/>
    <lineage>
        <taxon>Bacteria</taxon>
        <taxon>Pseudomonadati</taxon>
        <taxon>Myxococcota</taxon>
        <taxon>Myxococcia</taxon>
        <taxon>Myxococcales</taxon>
        <taxon>Cystobacterineae</taxon>
        <taxon>Anaeromyxobacteraceae</taxon>
        <taxon>Anaeromyxobacter</taxon>
    </lineage>
</organism>
<dbReference type="RefSeq" id="WP_176062514.1">
    <property type="nucleotide sequence ID" value="NZ_BJTG01000001.1"/>
</dbReference>
<feature type="coiled-coil region" evidence="5">
    <location>
        <begin position="554"/>
        <end position="585"/>
    </location>
</feature>
<dbReference type="EC" id="2.7.13.3" evidence="2"/>
<keyword evidence="6" id="KW-1133">Transmembrane helix</keyword>
<evidence type="ECO:0000256" key="2">
    <source>
        <dbReference type="ARBA" id="ARBA00012438"/>
    </source>
</evidence>
<protein>
    <recommendedName>
        <fullName evidence="2">histidine kinase</fullName>
        <ecNumber evidence="2">2.7.13.3</ecNumber>
    </recommendedName>
</protein>
<dbReference type="CDD" id="cd17574">
    <property type="entry name" value="REC_OmpR"/>
    <property type="match status" value="1"/>
</dbReference>